<evidence type="ECO:0000256" key="2">
    <source>
        <dbReference type="SAM" id="SignalP"/>
    </source>
</evidence>
<evidence type="ECO:0000313" key="4">
    <source>
        <dbReference type="RefSeq" id="XP_030980616.1"/>
    </source>
</evidence>
<dbReference type="KEGG" id="pgri:PgNI_07820"/>
<reference evidence="4" key="1">
    <citation type="journal article" date="2019" name="Mol. Biol. Evol.">
        <title>Blast fungal genomes show frequent chromosomal changes, gene gains and losses, and effector gene turnover.</title>
        <authorList>
            <person name="Gomez Luciano L.B."/>
            <person name="Jason Tsai I."/>
            <person name="Chuma I."/>
            <person name="Tosa Y."/>
            <person name="Chen Y.H."/>
            <person name="Li J.Y."/>
            <person name="Li M.Y."/>
            <person name="Jade Lu M.Y."/>
            <person name="Nakayashiki H."/>
            <person name="Li W.H."/>
        </authorList>
    </citation>
    <scope>NUCLEOTIDE SEQUENCE</scope>
    <source>
        <strain evidence="4">NI907</strain>
    </source>
</reference>
<feature type="region of interest" description="Disordered" evidence="1">
    <location>
        <begin position="153"/>
        <end position="234"/>
    </location>
</feature>
<feature type="compositionally biased region" description="Low complexity" evidence="1">
    <location>
        <begin position="180"/>
        <end position="197"/>
    </location>
</feature>
<dbReference type="Proteomes" id="UP000515153">
    <property type="component" value="Unplaced"/>
</dbReference>
<proteinExistence type="predicted"/>
<reference evidence="4" key="3">
    <citation type="submission" date="2025-08" db="UniProtKB">
        <authorList>
            <consortium name="RefSeq"/>
        </authorList>
    </citation>
    <scope>IDENTIFICATION</scope>
    <source>
        <strain evidence="4">NI907</strain>
    </source>
</reference>
<feature type="chain" id="PRO_5027819250" evidence="2">
    <location>
        <begin position="21"/>
        <end position="234"/>
    </location>
</feature>
<keyword evidence="3" id="KW-1185">Reference proteome</keyword>
<gene>
    <name evidence="4" type="ORF">PgNI_07820</name>
</gene>
<accession>A0A6P8B055</accession>
<dbReference type="RefSeq" id="XP_030980616.1">
    <property type="nucleotide sequence ID" value="XM_031127826.1"/>
</dbReference>
<name>A0A6P8B055_PYRGI</name>
<feature type="region of interest" description="Disordered" evidence="1">
    <location>
        <begin position="102"/>
        <end position="122"/>
    </location>
</feature>
<organism evidence="3 4">
    <name type="scientific">Pyricularia grisea</name>
    <name type="common">Crabgrass-specific blast fungus</name>
    <name type="synonym">Magnaporthe grisea</name>
    <dbReference type="NCBI Taxonomy" id="148305"/>
    <lineage>
        <taxon>Eukaryota</taxon>
        <taxon>Fungi</taxon>
        <taxon>Dikarya</taxon>
        <taxon>Ascomycota</taxon>
        <taxon>Pezizomycotina</taxon>
        <taxon>Sordariomycetes</taxon>
        <taxon>Sordariomycetidae</taxon>
        <taxon>Magnaporthales</taxon>
        <taxon>Pyriculariaceae</taxon>
        <taxon>Pyricularia</taxon>
    </lineage>
</organism>
<feature type="compositionally biased region" description="Low complexity" evidence="1">
    <location>
        <begin position="163"/>
        <end position="173"/>
    </location>
</feature>
<evidence type="ECO:0000313" key="3">
    <source>
        <dbReference type="Proteomes" id="UP000515153"/>
    </source>
</evidence>
<feature type="signal peptide" evidence="2">
    <location>
        <begin position="1"/>
        <end position="20"/>
    </location>
</feature>
<dbReference type="AlphaFoldDB" id="A0A6P8B055"/>
<evidence type="ECO:0000256" key="1">
    <source>
        <dbReference type="SAM" id="MobiDB-lite"/>
    </source>
</evidence>
<keyword evidence="2" id="KW-0732">Signal</keyword>
<dbReference type="GeneID" id="41962735"/>
<reference evidence="4" key="2">
    <citation type="submission" date="2019-10" db="EMBL/GenBank/DDBJ databases">
        <authorList>
            <consortium name="NCBI Genome Project"/>
        </authorList>
    </citation>
    <scope>NUCLEOTIDE SEQUENCE</scope>
    <source>
        <strain evidence="4">NI907</strain>
    </source>
</reference>
<sequence>MRLTSYIASALFGMATVVCAMPTGLSGADWESVLAARGAENIPTAYARDYDHDVQLIEKRKDQLSRVTIIDRTGKGRSRGGKMRQAEQDIWNVAAQKAASAQGANSVTIVHRPHDGGETGSQDMAEHITVKFPGKTGLVHVYADGTFSSEANAARGRSRQGMSAPGSLAGSPAGSPPGSPTRRPSASAPGSLSASPAGSPPGSPSRSSAGSTGGWPYGSSPPTGRRVIPDEEMF</sequence>
<protein>
    <submittedName>
        <fullName evidence="4">Uncharacterized protein</fullName>
    </submittedName>
</protein>